<protein>
    <submittedName>
        <fullName evidence="2">Uncharacterized protein</fullName>
    </submittedName>
</protein>
<feature type="region of interest" description="Disordered" evidence="1">
    <location>
        <begin position="1"/>
        <end position="38"/>
    </location>
</feature>
<evidence type="ECO:0000256" key="1">
    <source>
        <dbReference type="SAM" id="MobiDB-lite"/>
    </source>
</evidence>
<feature type="region of interest" description="Disordered" evidence="1">
    <location>
        <begin position="51"/>
        <end position="70"/>
    </location>
</feature>
<keyword evidence="3" id="KW-1185">Reference proteome</keyword>
<proteinExistence type="predicted"/>
<dbReference type="EMBL" id="JAWQEG010005537">
    <property type="protein sequence ID" value="KAK3857711.1"/>
    <property type="molecule type" value="Genomic_DNA"/>
</dbReference>
<organism evidence="2 3">
    <name type="scientific">Petrolisthes cinctipes</name>
    <name type="common">Flat porcelain crab</name>
    <dbReference type="NCBI Taxonomy" id="88211"/>
    <lineage>
        <taxon>Eukaryota</taxon>
        <taxon>Metazoa</taxon>
        <taxon>Ecdysozoa</taxon>
        <taxon>Arthropoda</taxon>
        <taxon>Crustacea</taxon>
        <taxon>Multicrustacea</taxon>
        <taxon>Malacostraca</taxon>
        <taxon>Eumalacostraca</taxon>
        <taxon>Eucarida</taxon>
        <taxon>Decapoda</taxon>
        <taxon>Pleocyemata</taxon>
        <taxon>Anomura</taxon>
        <taxon>Galatheoidea</taxon>
        <taxon>Porcellanidae</taxon>
        <taxon>Petrolisthes</taxon>
    </lineage>
</organism>
<dbReference type="AlphaFoldDB" id="A0AAE1EPP0"/>
<comment type="caution">
    <text evidence="2">The sequence shown here is derived from an EMBL/GenBank/DDBJ whole genome shotgun (WGS) entry which is preliminary data.</text>
</comment>
<dbReference type="Proteomes" id="UP001286313">
    <property type="component" value="Unassembled WGS sequence"/>
</dbReference>
<feature type="compositionally biased region" description="Pro residues" evidence="1">
    <location>
        <begin position="56"/>
        <end position="70"/>
    </location>
</feature>
<evidence type="ECO:0000313" key="3">
    <source>
        <dbReference type="Proteomes" id="UP001286313"/>
    </source>
</evidence>
<dbReference type="Gene3D" id="3.10.100.10">
    <property type="entry name" value="Mannose-Binding Protein A, subunit A"/>
    <property type="match status" value="1"/>
</dbReference>
<reference evidence="2" key="1">
    <citation type="submission" date="2023-10" db="EMBL/GenBank/DDBJ databases">
        <title>Genome assemblies of two species of porcelain crab, Petrolisthes cinctipes and Petrolisthes manimaculis (Anomura: Porcellanidae).</title>
        <authorList>
            <person name="Angst P."/>
        </authorList>
    </citation>
    <scope>NUCLEOTIDE SEQUENCE</scope>
    <source>
        <strain evidence="2">PB745_01</strain>
        <tissue evidence="2">Gill</tissue>
    </source>
</reference>
<gene>
    <name evidence="2" type="ORF">Pcinc_036041</name>
</gene>
<dbReference type="InterPro" id="IPR016186">
    <property type="entry name" value="C-type_lectin-like/link_sf"/>
</dbReference>
<sequence length="257" mass="27919">MKVRGGGGGEEGGEKETQGKQKRGKRSAPPPPSLHLTLGLPLLFRPSTSLSVCPSPSIPPPHSRSAPPLPSLHLTLGLPLPFRPSTSLSVCPSPSVPPPHSRSAPPLPSLHLTLDSVPAKIYEITSDGLLTLLGKQKMTFDETKEFCASIPGHRMAMTKKKTQIEVLKDLQNRAGGAEIWVDLVRSTVGLNIWEAIWGDGTPYKQTEASQVVNAKADDLSVSDLVVYRFLKQEFHDNLASKQYLPLCQANPLDNDEW</sequence>
<feature type="compositionally biased region" description="Gly residues" evidence="1">
    <location>
        <begin position="1"/>
        <end position="10"/>
    </location>
</feature>
<name>A0AAE1EPP0_PETCI</name>
<evidence type="ECO:0000313" key="2">
    <source>
        <dbReference type="EMBL" id="KAK3857711.1"/>
    </source>
</evidence>
<accession>A0AAE1EPP0</accession>